<evidence type="ECO:0000313" key="1">
    <source>
        <dbReference type="EMBL" id="MXG90339.1"/>
    </source>
</evidence>
<protein>
    <submittedName>
        <fullName evidence="1">Uncharacterized protein</fullName>
    </submittedName>
</protein>
<proteinExistence type="predicted"/>
<dbReference type="EMBL" id="WUEK01000007">
    <property type="protein sequence ID" value="MXG90339.1"/>
    <property type="molecule type" value="Genomic_DNA"/>
</dbReference>
<keyword evidence="2" id="KW-1185">Reference proteome</keyword>
<dbReference type="AlphaFoldDB" id="A0A6L7F0I1"/>
<gene>
    <name evidence="1" type="ORF">GRQ65_12355</name>
</gene>
<accession>A0A6L7F0I1</accession>
<sequence length="186" mass="21277">MPLFSSAYPRDGRKTYKDAFWIVAVNVQGASREFHHHVFGDHKNPPGHPPPLKSGQWSGHFRGRGLLLTRAGNLASAELEGFLPRSGVPNDRSMDVLFHDVGYDEAQLLYEDWGFFNRGRWRRDRRAPTKFHGLQTTDWRINFEENWFNSGPRDRTGKGTSATLSRYVKSGGAIQWPRNFADMDAD</sequence>
<dbReference type="Proteomes" id="UP000473325">
    <property type="component" value="Unassembled WGS sequence"/>
</dbReference>
<comment type="caution">
    <text evidence="1">The sequence shown here is derived from an EMBL/GenBank/DDBJ whole genome shotgun (WGS) entry which is preliminary data.</text>
</comment>
<organism evidence="1 2">
    <name type="scientific">Nocardioides flavescens</name>
    <dbReference type="NCBI Taxonomy" id="2691959"/>
    <lineage>
        <taxon>Bacteria</taxon>
        <taxon>Bacillati</taxon>
        <taxon>Actinomycetota</taxon>
        <taxon>Actinomycetes</taxon>
        <taxon>Propionibacteriales</taxon>
        <taxon>Nocardioidaceae</taxon>
        <taxon>Nocardioides</taxon>
    </lineage>
</organism>
<evidence type="ECO:0000313" key="2">
    <source>
        <dbReference type="Proteomes" id="UP000473325"/>
    </source>
</evidence>
<reference evidence="1 2" key="1">
    <citation type="submission" date="2019-12" db="EMBL/GenBank/DDBJ databases">
        <authorList>
            <person name="Kun Z."/>
        </authorList>
    </citation>
    <scope>NUCLEOTIDE SEQUENCE [LARGE SCALE GENOMIC DNA]</scope>
    <source>
        <strain evidence="1 2">YIM 123512</strain>
    </source>
</reference>
<dbReference type="RefSeq" id="WP_160878284.1">
    <property type="nucleotide sequence ID" value="NZ_WUEK01000007.1"/>
</dbReference>
<name>A0A6L7F0I1_9ACTN</name>